<dbReference type="EMBL" id="BAABAU010000001">
    <property type="protein sequence ID" value="GAA4265975.1"/>
    <property type="molecule type" value="Genomic_DNA"/>
</dbReference>
<evidence type="ECO:0000313" key="1">
    <source>
        <dbReference type="EMBL" id="GAA4265975.1"/>
    </source>
</evidence>
<sequence length="45" mass="4956">MATRRVDGLIYVPCPKCGRNLGPYTRLTGGLMKCGHCGKEFTVRV</sequence>
<protein>
    <submittedName>
        <fullName evidence="1">Uncharacterized protein</fullName>
    </submittedName>
</protein>
<name>A0ABP8E1U1_9MICO</name>
<keyword evidence="2" id="KW-1185">Reference proteome</keyword>
<dbReference type="Proteomes" id="UP001501594">
    <property type="component" value="Unassembled WGS sequence"/>
</dbReference>
<accession>A0ABP8E1U1</accession>
<gene>
    <name evidence="1" type="ORF">GCM10022256_15870</name>
</gene>
<organism evidence="1 2">
    <name type="scientific">Frondihabitans peucedani</name>
    <dbReference type="NCBI Taxonomy" id="598626"/>
    <lineage>
        <taxon>Bacteria</taxon>
        <taxon>Bacillati</taxon>
        <taxon>Actinomycetota</taxon>
        <taxon>Actinomycetes</taxon>
        <taxon>Micrococcales</taxon>
        <taxon>Microbacteriaceae</taxon>
        <taxon>Frondihabitans</taxon>
    </lineage>
</organism>
<evidence type="ECO:0000313" key="2">
    <source>
        <dbReference type="Proteomes" id="UP001501594"/>
    </source>
</evidence>
<proteinExistence type="predicted"/>
<comment type="caution">
    <text evidence="1">The sequence shown here is derived from an EMBL/GenBank/DDBJ whole genome shotgun (WGS) entry which is preliminary data.</text>
</comment>
<reference evidence="2" key="1">
    <citation type="journal article" date="2019" name="Int. J. Syst. Evol. Microbiol.">
        <title>The Global Catalogue of Microorganisms (GCM) 10K type strain sequencing project: providing services to taxonomists for standard genome sequencing and annotation.</title>
        <authorList>
            <consortium name="The Broad Institute Genomics Platform"/>
            <consortium name="The Broad Institute Genome Sequencing Center for Infectious Disease"/>
            <person name="Wu L."/>
            <person name="Ma J."/>
        </authorList>
    </citation>
    <scope>NUCLEOTIDE SEQUENCE [LARGE SCALE GENOMIC DNA]</scope>
    <source>
        <strain evidence="2">JCM 17442</strain>
    </source>
</reference>